<evidence type="ECO:0000256" key="1">
    <source>
        <dbReference type="SAM" id="Phobius"/>
    </source>
</evidence>
<dbReference type="Proteomes" id="UP000514720">
    <property type="component" value="Chromosome"/>
</dbReference>
<keyword evidence="1" id="KW-0812">Transmembrane</keyword>
<feature type="domain" description="Zinc-ribbon" evidence="2">
    <location>
        <begin position="2"/>
        <end position="23"/>
    </location>
</feature>
<proteinExistence type="predicted"/>
<keyword evidence="1" id="KW-1133">Transmembrane helix</keyword>
<dbReference type="EMBL" id="CP048914">
    <property type="protein sequence ID" value="QMS85520.1"/>
    <property type="molecule type" value="Genomic_DNA"/>
</dbReference>
<dbReference type="InterPro" id="IPR026870">
    <property type="entry name" value="Zinc_ribbon_dom"/>
</dbReference>
<feature type="transmembrane region" description="Helical" evidence="1">
    <location>
        <begin position="80"/>
        <end position="98"/>
    </location>
</feature>
<protein>
    <submittedName>
        <fullName evidence="3">Zinc ribbon domain-containing protein</fullName>
    </submittedName>
</protein>
<dbReference type="AlphaFoldDB" id="A0A7L7KRR6"/>
<gene>
    <name evidence="3" type="ORF">G4Z02_07115</name>
</gene>
<dbReference type="RefSeq" id="WP_258877319.1">
    <property type="nucleotide sequence ID" value="NZ_CP048914.1"/>
</dbReference>
<dbReference type="Pfam" id="PF13240">
    <property type="entry name" value="Zn_Ribbon_1"/>
    <property type="match status" value="1"/>
</dbReference>
<accession>A0A7L7KRR6</accession>
<keyword evidence="1" id="KW-0472">Membrane</keyword>
<name>A0A7L7KRR6_9MOLU</name>
<evidence type="ECO:0000259" key="2">
    <source>
        <dbReference type="Pfam" id="PF13240"/>
    </source>
</evidence>
<organism evidence="3 4">
    <name type="scientific">Candidatus Xianfuyuplasma coldseepsis</name>
    <dbReference type="NCBI Taxonomy" id="2782163"/>
    <lineage>
        <taxon>Bacteria</taxon>
        <taxon>Bacillati</taxon>
        <taxon>Mycoplasmatota</taxon>
        <taxon>Mollicutes</taxon>
        <taxon>Candidatus Izemoplasmatales</taxon>
        <taxon>Candidatus Izemoplasmataceae</taxon>
        <taxon>Candidatus Xianfuyuplasma</taxon>
    </lineage>
</organism>
<sequence>MFCKKCGNQLENDAKFCPSCGEKVQQNYSAPRPFEQHSIDESQNYQYQKSAFKGKQVSTGTSGSISFGNKTKKKGLLGRIIKLAVVAAVIVVIASFFFGGSPITYVESGTGFDAANSELTGKTETFTTTTPEIYILFDYEDLEVGKTLYLNLFYEDETETDASYTMNVEDSVGWGYVSFVPTTTWAVGDYTLEFVIDEELIDTYEFSVE</sequence>
<dbReference type="KEGG" id="xcl:G4Z02_07115"/>
<reference evidence="3 4" key="1">
    <citation type="submission" date="2020-02" db="EMBL/GenBank/DDBJ databases">
        <authorList>
            <person name="Zheng R.K."/>
            <person name="Sun C.M."/>
        </authorList>
    </citation>
    <scope>NUCLEOTIDE SEQUENCE [LARGE SCALE GENOMIC DNA]</scope>
    <source>
        <strain evidence="4">zrk13</strain>
    </source>
</reference>
<evidence type="ECO:0000313" key="4">
    <source>
        <dbReference type="Proteomes" id="UP000514720"/>
    </source>
</evidence>
<evidence type="ECO:0000313" key="3">
    <source>
        <dbReference type="EMBL" id="QMS85520.1"/>
    </source>
</evidence>
<keyword evidence="4" id="KW-1185">Reference proteome</keyword>